<dbReference type="EMBL" id="CP061799">
    <property type="protein sequence ID" value="QTA78352.1"/>
    <property type="molecule type" value="Genomic_DNA"/>
</dbReference>
<name>A0A975B3Y1_9BACT</name>
<dbReference type="PANTHER" id="PTHR39550">
    <property type="entry name" value="SLL0658 PROTEIN"/>
    <property type="match status" value="1"/>
</dbReference>
<keyword evidence="2" id="KW-1185">Reference proteome</keyword>
<evidence type="ECO:0000313" key="2">
    <source>
        <dbReference type="Proteomes" id="UP000663720"/>
    </source>
</evidence>
<gene>
    <name evidence="1" type="ORF">dnl_05740</name>
</gene>
<sequence length="161" mass="18248">MIIVSNTTPLIGMASIGRFDLLHQIFGKIYIAQAVYEETFVSIIKTDRIRYEVPYADWIETVKVNDSMAVNRMLENLDLGEAETIVLASEIKADWVLMDEKKGRRKLKELGFNKIGTLGILIKAKQEGFLSVIRPDIERLCNQGFSISKTVVKTVLKQVNE</sequence>
<dbReference type="KEGG" id="dli:dnl_05740"/>
<organism evidence="1 2">
    <name type="scientific">Desulfonema limicola</name>
    <dbReference type="NCBI Taxonomy" id="45656"/>
    <lineage>
        <taxon>Bacteria</taxon>
        <taxon>Pseudomonadati</taxon>
        <taxon>Thermodesulfobacteriota</taxon>
        <taxon>Desulfobacteria</taxon>
        <taxon>Desulfobacterales</taxon>
        <taxon>Desulfococcaceae</taxon>
        <taxon>Desulfonema</taxon>
    </lineage>
</organism>
<dbReference type="PANTHER" id="PTHR39550:SF1">
    <property type="entry name" value="SLL0658 PROTEIN"/>
    <property type="match status" value="1"/>
</dbReference>
<dbReference type="Proteomes" id="UP000663720">
    <property type="component" value="Chromosome"/>
</dbReference>
<dbReference type="InterPro" id="IPR021799">
    <property type="entry name" value="PIN-like_prokaryotic"/>
</dbReference>
<protein>
    <submittedName>
        <fullName evidence="1">DUF3368</fullName>
    </submittedName>
</protein>
<proteinExistence type="predicted"/>
<dbReference type="RefSeq" id="WP_207690223.1">
    <property type="nucleotide sequence ID" value="NZ_CP061799.1"/>
</dbReference>
<accession>A0A975B3Y1</accession>
<reference evidence="1" key="1">
    <citation type="journal article" date="2021" name="Microb. Physiol.">
        <title>Proteogenomic Insights into the Physiology of Marine, Sulfate-Reducing, Filamentous Desulfonema limicola and Desulfonema magnum.</title>
        <authorList>
            <person name="Schnaars V."/>
            <person name="Wohlbrand L."/>
            <person name="Scheve S."/>
            <person name="Hinrichs C."/>
            <person name="Reinhardt R."/>
            <person name="Rabus R."/>
        </authorList>
    </citation>
    <scope>NUCLEOTIDE SEQUENCE</scope>
    <source>
        <strain evidence="1">5ac10</strain>
    </source>
</reference>
<evidence type="ECO:0000313" key="1">
    <source>
        <dbReference type="EMBL" id="QTA78352.1"/>
    </source>
</evidence>
<dbReference type="Pfam" id="PF11848">
    <property type="entry name" value="DUF3368"/>
    <property type="match status" value="1"/>
</dbReference>
<dbReference type="AlphaFoldDB" id="A0A975B3Y1"/>